<dbReference type="SUPFAM" id="SSF53756">
    <property type="entry name" value="UDP-Glycosyltransferase/glycogen phosphorylase"/>
    <property type="match status" value="1"/>
</dbReference>
<name>A0ABT0B7T4_9SPHN</name>
<keyword evidence="2" id="KW-0808">Transferase</keyword>
<protein>
    <recommendedName>
        <fullName evidence="5">O-GlcNAc transferase C-terminal domain-containing protein</fullName>
    </recommendedName>
</protein>
<organism evidence="6 7">
    <name type="scientific">Novosphingobium album</name>
    <name type="common">ex Hu et al. 2023</name>
    <dbReference type="NCBI Taxonomy" id="2930093"/>
    <lineage>
        <taxon>Bacteria</taxon>
        <taxon>Pseudomonadati</taxon>
        <taxon>Pseudomonadota</taxon>
        <taxon>Alphaproteobacteria</taxon>
        <taxon>Sphingomonadales</taxon>
        <taxon>Sphingomonadaceae</taxon>
        <taxon>Novosphingobium</taxon>
    </lineage>
</organism>
<dbReference type="PANTHER" id="PTHR44998:SF1">
    <property type="entry name" value="UDP-N-ACETYLGLUCOSAMINE--PEPTIDE N-ACETYLGLUCOSAMINYLTRANSFERASE 110 KDA SUBUNIT"/>
    <property type="match status" value="1"/>
</dbReference>
<sequence length="415" mass="46110">MSRSRDMCEWDDFSVSTSRMRGLLAEGEPDSLPPFRCLSIPGITAHEHRLCSELWVRDRIAASLPQRRELAFRFSLPERARIRIGYLSNDFHDHATSHLLIETLEAHDRSRFELHAFSFGEDSGGGMRQRVCKTFDAFHDITEHTDIEAARAIHRTGIDILVDLKGYTRGCRTGIMMLHPAPVQVNYLGYPGTMGADICDYIITDPFTTPLASASAYSESFAYMPHSYQPHGRNSAIGRRPPRAELGLPDTGLVFCCFNQTFKLTPAHFDIWCRLLEATPGSVLWLRADERAEGNLRGEALRRGILPDRLVFAPYMPQAEHLGRLQNADIVLDTAPYGAHTTASDALWAGVPVITHAGSTFPSRVAGSLLHAVGLPELIARDEQDYFSLALTLATQPGRLAACKAKLSRNRMAAP</sequence>
<dbReference type="PANTHER" id="PTHR44998">
    <property type="match status" value="1"/>
</dbReference>
<dbReference type="Pfam" id="PF13844">
    <property type="entry name" value="Glyco_transf_41"/>
    <property type="match status" value="2"/>
</dbReference>
<dbReference type="InterPro" id="IPR029489">
    <property type="entry name" value="OGT/SEC/SPY_C"/>
</dbReference>
<evidence type="ECO:0000256" key="4">
    <source>
        <dbReference type="ARBA" id="ARBA00022803"/>
    </source>
</evidence>
<evidence type="ECO:0000256" key="2">
    <source>
        <dbReference type="ARBA" id="ARBA00022679"/>
    </source>
</evidence>
<feature type="domain" description="O-GlcNAc transferase C-terminal" evidence="5">
    <location>
        <begin position="243"/>
        <end position="413"/>
    </location>
</feature>
<dbReference type="Gene3D" id="3.40.50.2000">
    <property type="entry name" value="Glycogen Phosphorylase B"/>
    <property type="match status" value="1"/>
</dbReference>
<evidence type="ECO:0000256" key="3">
    <source>
        <dbReference type="ARBA" id="ARBA00022737"/>
    </source>
</evidence>
<dbReference type="Gene3D" id="3.40.50.11380">
    <property type="match status" value="1"/>
</dbReference>
<reference evidence="6" key="1">
    <citation type="submission" date="2022-03" db="EMBL/GenBank/DDBJ databases">
        <title>Identification of a novel bacterium isolated from mangrove sediments.</title>
        <authorList>
            <person name="Pan X."/>
        </authorList>
    </citation>
    <scope>NUCLEOTIDE SEQUENCE</scope>
    <source>
        <strain evidence="6">B2580</strain>
    </source>
</reference>
<accession>A0ABT0B7T4</accession>
<gene>
    <name evidence="6" type="ORF">MTR64_20965</name>
</gene>
<evidence type="ECO:0000313" key="6">
    <source>
        <dbReference type="EMBL" id="MCJ2181043.1"/>
    </source>
</evidence>
<keyword evidence="3" id="KW-0677">Repeat</keyword>
<evidence type="ECO:0000259" key="5">
    <source>
        <dbReference type="Pfam" id="PF13844"/>
    </source>
</evidence>
<comment type="caution">
    <text evidence="6">The sequence shown here is derived from an EMBL/GenBank/DDBJ whole genome shotgun (WGS) entry which is preliminary data.</text>
</comment>
<keyword evidence="4" id="KW-0802">TPR repeat</keyword>
<comment type="pathway">
    <text evidence="1">Protein modification; protein glycosylation.</text>
</comment>
<evidence type="ECO:0000313" key="7">
    <source>
        <dbReference type="Proteomes" id="UP001162880"/>
    </source>
</evidence>
<proteinExistence type="predicted"/>
<dbReference type="EMBL" id="JALHLE010000055">
    <property type="protein sequence ID" value="MCJ2181043.1"/>
    <property type="molecule type" value="Genomic_DNA"/>
</dbReference>
<keyword evidence="7" id="KW-1185">Reference proteome</keyword>
<feature type="domain" description="O-GlcNAc transferase C-terminal" evidence="5">
    <location>
        <begin position="72"/>
        <end position="228"/>
    </location>
</feature>
<evidence type="ECO:0000256" key="1">
    <source>
        <dbReference type="ARBA" id="ARBA00004922"/>
    </source>
</evidence>
<dbReference type="Proteomes" id="UP001162880">
    <property type="component" value="Unassembled WGS sequence"/>
</dbReference>
<feature type="non-terminal residue" evidence="6">
    <location>
        <position position="415"/>
    </location>
</feature>